<dbReference type="Pfam" id="PF21547">
    <property type="entry name" value="TTI1"/>
    <property type="match status" value="1"/>
</dbReference>
<evidence type="ECO:0000259" key="1">
    <source>
        <dbReference type="Pfam" id="PF24173"/>
    </source>
</evidence>
<sequence length="1049" mass="121031">MERHAVQKGFITLKPLCDSLIKDPNVKCASQVIDCIKTISDGIIQDLLDYILFPVIVHLQNEDVSKHSKEYLVKIIRTVLLKARITNFKSFNKLYSIILSQIYDKNQSQRIISSHEELKETVLLCLQDLLNRCFTNVIEELYTRQYAPTLAHGIYLCVLIAKCEKSRSLRLIAIETIMTLCYVNDSSDKSDIVLANQIADTIMLFLPGIASGLQEVAMGSDIQGHKITMMAIRAWARIICIVMQDTNNEENIPSIISINKQETNSIDPLGNKLRLEGAAGIEKLLNSTTRNQEWLNAAAIKLNILIQAMSSLRKHSHYKVRKELATSISLLITMCARNMKPSIMELIEYLISLSEDDNKEVKEEAKKALDKVNESYMQNINMRPLIELLEESFYKLLTRLPRIIRSSDDSEQLLGLNHLCGYLRLLGKERLPAIIQSAAHVQRLLQALLYMIEIDCSDITLLEDIGVKDLDNLIHHNQTNSWRQFKFIQDICCKEKIFMICELLGTYSDLRILVDNILQAMYNVPQHRKELIFLLNSIINVPIKNTSTLSLYKEIIEFYTTEDFWYLPLEVTEDVPLCVAQNNVVQCCLLTEGLGQIAKNLEDNYERFLLKTLYLIIERAGSPNSLLSHVGVQTLQNIAESQKHKTIGDLLRVNVDYFSYHVTVKLRRIERNPGVLDVVGVVMKYSSMDVLPCLKEIVQDVLLHLNTVFQKRNTYSFLKVFYIFIMYIKRLVSDSNTDVTVTSPTLIQKNSAEIIIKNLLEYYEAKKANEKIDQDFNDAVTDVQNTEIRDVESEINAMTLEEEENNKTLPIHIQMIEDVLKRCLHFLPSKDIKQSLIAMLTLEEGLPILIKWENQLLPIVHQLWHPLVDRFQDQNVLVINRAWQLFCVLAHISKDFIRCRTLKQILPALSKFLNKSAKESYNKPIDTVYKFTQMYKLQRELITTLSQIVKDLKLREKDLWNILSITEPYLASHQHPILQNCCVNMYKELADYNSDIVWVKCLSIWHSKIAKIPTNKTFNVECLKITENSIPNEYLKNVRIIITYIQEKI</sequence>
<protein>
    <submittedName>
        <fullName evidence="3">TELO2-interacting protein 1</fullName>
    </submittedName>
</protein>
<feature type="domain" description="TTI1 N-terminal TPR" evidence="1">
    <location>
        <begin position="10"/>
        <end position="357"/>
    </location>
</feature>
<name>A0ABD2AXX1_VESSQ</name>
<gene>
    <name evidence="3" type="ORF">V1478_008126</name>
</gene>
<proteinExistence type="predicted"/>
<dbReference type="InterPro" id="IPR011989">
    <property type="entry name" value="ARM-like"/>
</dbReference>
<dbReference type="EMBL" id="JAUDFV010000138">
    <property type="protein sequence ID" value="KAL2725453.1"/>
    <property type="molecule type" value="Genomic_DNA"/>
</dbReference>
<dbReference type="Pfam" id="PF24181">
    <property type="entry name" value="TPR_TTI1_C"/>
    <property type="match status" value="1"/>
</dbReference>
<dbReference type="InterPro" id="IPR057566">
    <property type="entry name" value="TPR_TTI1_N"/>
</dbReference>
<evidence type="ECO:0000313" key="4">
    <source>
        <dbReference type="Proteomes" id="UP001607302"/>
    </source>
</evidence>
<dbReference type="Proteomes" id="UP001607302">
    <property type="component" value="Unassembled WGS sequence"/>
</dbReference>
<comment type="caution">
    <text evidence="3">The sequence shown here is derived from an EMBL/GenBank/DDBJ whole genome shotgun (WGS) entry which is preliminary data.</text>
</comment>
<dbReference type="SUPFAM" id="SSF48371">
    <property type="entry name" value="ARM repeat"/>
    <property type="match status" value="1"/>
</dbReference>
<dbReference type="InterPro" id="IPR052587">
    <property type="entry name" value="TELO2-interacting_protein_1"/>
</dbReference>
<evidence type="ECO:0000259" key="2">
    <source>
        <dbReference type="Pfam" id="PF24181"/>
    </source>
</evidence>
<keyword evidence="4" id="KW-1185">Reference proteome</keyword>
<dbReference type="Pfam" id="PF24176">
    <property type="entry name" value="TPR_TTI1_2nd"/>
    <property type="match status" value="1"/>
</dbReference>
<dbReference type="PANTHER" id="PTHR18460:SF3">
    <property type="entry name" value="TELO2-INTERACTING PROTEIN 1 HOMOLOG"/>
    <property type="match status" value="1"/>
</dbReference>
<dbReference type="InterPro" id="IPR049362">
    <property type="entry name" value="TTI1_rpt"/>
</dbReference>
<dbReference type="Pfam" id="PF24173">
    <property type="entry name" value="TPR_TTI1_N"/>
    <property type="match status" value="1"/>
</dbReference>
<dbReference type="PANTHER" id="PTHR18460">
    <property type="entry name" value="TEL2 INTERACTING PROTEIN 1 TTI1 FAMILY MEMBER"/>
    <property type="match status" value="1"/>
</dbReference>
<dbReference type="AlphaFoldDB" id="A0ABD2AXX1"/>
<dbReference type="InterPro" id="IPR016024">
    <property type="entry name" value="ARM-type_fold"/>
</dbReference>
<dbReference type="Gene3D" id="1.25.10.10">
    <property type="entry name" value="Leucine-rich Repeat Variant"/>
    <property type="match status" value="2"/>
</dbReference>
<dbReference type="InterPro" id="IPR057567">
    <property type="entry name" value="TPR_TTI1_C"/>
</dbReference>
<organism evidence="3 4">
    <name type="scientific">Vespula squamosa</name>
    <name type="common">Southern yellow jacket</name>
    <name type="synonym">Wasp</name>
    <dbReference type="NCBI Taxonomy" id="30214"/>
    <lineage>
        <taxon>Eukaryota</taxon>
        <taxon>Metazoa</taxon>
        <taxon>Ecdysozoa</taxon>
        <taxon>Arthropoda</taxon>
        <taxon>Hexapoda</taxon>
        <taxon>Insecta</taxon>
        <taxon>Pterygota</taxon>
        <taxon>Neoptera</taxon>
        <taxon>Endopterygota</taxon>
        <taxon>Hymenoptera</taxon>
        <taxon>Apocrita</taxon>
        <taxon>Aculeata</taxon>
        <taxon>Vespoidea</taxon>
        <taxon>Vespidae</taxon>
        <taxon>Vespinae</taxon>
        <taxon>Vespula</taxon>
    </lineage>
</organism>
<reference evidence="3 4" key="1">
    <citation type="journal article" date="2024" name="Ann. Entomol. Soc. Am.">
        <title>Genomic analyses of the southern and eastern yellowjacket wasps (Hymenoptera: Vespidae) reveal evolutionary signatures of social life.</title>
        <authorList>
            <person name="Catto M.A."/>
            <person name="Caine P.B."/>
            <person name="Orr S.E."/>
            <person name="Hunt B.G."/>
            <person name="Goodisman M.A.D."/>
        </authorList>
    </citation>
    <scope>NUCLEOTIDE SEQUENCE [LARGE SCALE GENOMIC DNA]</scope>
    <source>
        <strain evidence="3">233</strain>
        <tissue evidence="3">Head and thorax</tissue>
    </source>
</reference>
<feature type="domain" description="TTI1 C-terminal TPR" evidence="2">
    <location>
        <begin position="720"/>
        <end position="998"/>
    </location>
</feature>
<evidence type="ECO:0000313" key="3">
    <source>
        <dbReference type="EMBL" id="KAL2725453.1"/>
    </source>
</evidence>
<accession>A0ABD2AXX1</accession>